<accession>A0ABQ6F8Z6</accession>
<comment type="similarity">
    <text evidence="2">Belongs to the UPF0126 family.</text>
</comment>
<feature type="transmembrane region" description="Helical" evidence="7">
    <location>
        <begin position="69"/>
        <end position="85"/>
    </location>
</feature>
<evidence type="ECO:0000256" key="5">
    <source>
        <dbReference type="ARBA" id="ARBA00022989"/>
    </source>
</evidence>
<keyword evidence="5 7" id="KW-1133">Transmembrane helix</keyword>
<keyword evidence="6 7" id="KW-0472">Membrane</keyword>
<protein>
    <recommendedName>
        <fullName evidence="8">Glycine transporter domain-containing protein</fullName>
    </recommendedName>
</protein>
<comment type="subcellular location">
    <subcellularLocation>
        <location evidence="1">Cell membrane</location>
        <topology evidence="1">Multi-pass membrane protein</topology>
    </subcellularLocation>
</comment>
<keyword evidence="4 7" id="KW-0812">Transmembrane</keyword>
<evidence type="ECO:0000256" key="6">
    <source>
        <dbReference type="ARBA" id="ARBA00023136"/>
    </source>
</evidence>
<dbReference type="Proteomes" id="UP001157167">
    <property type="component" value="Unassembled WGS sequence"/>
</dbReference>
<feature type="transmembrane region" description="Helical" evidence="7">
    <location>
        <begin position="124"/>
        <end position="146"/>
    </location>
</feature>
<evidence type="ECO:0000313" key="10">
    <source>
        <dbReference type="Proteomes" id="UP001157167"/>
    </source>
</evidence>
<dbReference type="EMBL" id="BSPX01000018">
    <property type="protein sequence ID" value="GLT22057.1"/>
    <property type="molecule type" value="Genomic_DNA"/>
</dbReference>
<feature type="transmembrane region" description="Helical" evidence="7">
    <location>
        <begin position="36"/>
        <end position="57"/>
    </location>
</feature>
<feature type="domain" description="Glycine transporter" evidence="8">
    <location>
        <begin position="101"/>
        <end position="172"/>
    </location>
</feature>
<dbReference type="Pfam" id="PF03458">
    <property type="entry name" value="Gly_transporter"/>
    <property type="match status" value="2"/>
</dbReference>
<comment type="caution">
    <text evidence="9">The sequence shown here is derived from an EMBL/GenBank/DDBJ whole genome shotgun (WGS) entry which is preliminary data.</text>
</comment>
<dbReference type="PANTHER" id="PTHR30506:SF3">
    <property type="entry name" value="UPF0126 INNER MEMBRANE PROTEIN YADS-RELATED"/>
    <property type="match status" value="1"/>
</dbReference>
<proteinExistence type="inferred from homology"/>
<feature type="transmembrane region" description="Helical" evidence="7">
    <location>
        <begin position="158"/>
        <end position="177"/>
    </location>
</feature>
<name>A0ABQ6F8Z6_9RHOO</name>
<dbReference type="PANTHER" id="PTHR30506">
    <property type="entry name" value="INNER MEMBRANE PROTEIN"/>
    <property type="match status" value="1"/>
</dbReference>
<dbReference type="InterPro" id="IPR005115">
    <property type="entry name" value="Gly_transporter"/>
</dbReference>
<dbReference type="RefSeq" id="WP_284187428.1">
    <property type="nucleotide sequence ID" value="NZ_BSPX01000018.1"/>
</dbReference>
<keyword evidence="10" id="KW-1185">Reference proteome</keyword>
<evidence type="ECO:0000259" key="8">
    <source>
        <dbReference type="Pfam" id="PF03458"/>
    </source>
</evidence>
<reference evidence="10" key="1">
    <citation type="journal article" date="2019" name="Int. J. Syst. Evol. Microbiol.">
        <title>The Global Catalogue of Microorganisms (GCM) 10K type strain sequencing project: providing services to taxonomists for standard genome sequencing and annotation.</title>
        <authorList>
            <consortium name="The Broad Institute Genomics Platform"/>
            <consortium name="The Broad Institute Genome Sequencing Center for Infectious Disease"/>
            <person name="Wu L."/>
            <person name="Ma J."/>
        </authorList>
    </citation>
    <scope>NUCLEOTIDE SEQUENCE [LARGE SCALE GENOMIC DNA]</scope>
    <source>
        <strain evidence="10">NBRC 102407</strain>
    </source>
</reference>
<evidence type="ECO:0000256" key="1">
    <source>
        <dbReference type="ARBA" id="ARBA00004651"/>
    </source>
</evidence>
<keyword evidence="3" id="KW-1003">Cell membrane</keyword>
<sequence>MPASAFQIPVYFDYLATFAWALSGAVVALRKRQDIVGVFVLALLTSMGGSILRDGVFLQRTPPVLTDPVYLPLILTATLLVALLRRRIAHLPVVNRLVGTIDAFGTPAFAVVGMQLALGAAIPLPGVVLVGAVSGVGGGVLRDMIVREVPFILQPGQFSALIVLLACAVFLGLTLAAGLAAEVAAWTTIGVAFVARMLTIRFDWRTRPLLDAD</sequence>
<evidence type="ECO:0000256" key="2">
    <source>
        <dbReference type="ARBA" id="ARBA00008193"/>
    </source>
</evidence>
<gene>
    <name evidence="9" type="ORF">GCM10007933_15130</name>
</gene>
<feature type="transmembrane region" description="Helical" evidence="7">
    <location>
        <begin position="97"/>
        <end position="118"/>
    </location>
</feature>
<evidence type="ECO:0000256" key="4">
    <source>
        <dbReference type="ARBA" id="ARBA00022692"/>
    </source>
</evidence>
<feature type="domain" description="Glycine transporter" evidence="8">
    <location>
        <begin position="11"/>
        <end position="85"/>
    </location>
</feature>
<evidence type="ECO:0000256" key="7">
    <source>
        <dbReference type="SAM" id="Phobius"/>
    </source>
</evidence>
<organism evidence="9 10">
    <name type="scientific">Zoogloea oryzae</name>
    <dbReference type="NCBI Taxonomy" id="310767"/>
    <lineage>
        <taxon>Bacteria</taxon>
        <taxon>Pseudomonadati</taxon>
        <taxon>Pseudomonadota</taxon>
        <taxon>Betaproteobacteria</taxon>
        <taxon>Rhodocyclales</taxon>
        <taxon>Zoogloeaceae</taxon>
        <taxon>Zoogloea</taxon>
    </lineage>
</organism>
<evidence type="ECO:0000313" key="9">
    <source>
        <dbReference type="EMBL" id="GLT22057.1"/>
    </source>
</evidence>
<feature type="transmembrane region" description="Helical" evidence="7">
    <location>
        <begin position="12"/>
        <end position="29"/>
    </location>
</feature>
<feature type="transmembrane region" description="Helical" evidence="7">
    <location>
        <begin position="183"/>
        <end position="200"/>
    </location>
</feature>
<evidence type="ECO:0000256" key="3">
    <source>
        <dbReference type="ARBA" id="ARBA00022475"/>
    </source>
</evidence>